<proteinExistence type="predicted"/>
<sequence length="568" mass="62045">MPQAPTQTAPQKAAVAPDLFARLRLPQPSLDVLTCACANENQLHDWLAKQGLHPYQPAHQLRLAGLLVSLAGEIARWHNSGQQRLAMLEVVREYALACVDGIALRRGDQPKGRAQVPQIAVRAAMRLLQQLALAYGALAGQLRQESGLLARRRNACALQRAVDAYRRLLQLGPLFALATPRDTWRNLQLLVQVARAQKLETRAVRDRHHPQRRDRVANAYMQVALFAAANPGQLGSSEQQQLWSLTFEWAGVTAIVDSYKSRSESLLASLASDRAPIPGNRIENCRLDPRLYTAPLGWKIDLKRLLARLARRSKRADEHLIRRVYRGWSYRGGRLDRRVPSRQRCQVLTGMGAICHHLDSGAPLDQAVIEGFCGASVGGRGAVGTELRPQGIELGGVLPTAPSLGLDGKGAMGAQKYRAVEAAVADVSRGGMGLRLPKELAEKVRVGELLAVRLADRWQLAVIRWQCQLQDCVRAGVEFVASEALAVRVQRHTAEGRLSAPISGLLLRRRGDAKQAGAAPAGPVVFALPQPLFKSGDSVELVSKAEKRSLRLGSQVESGSGFACFEFV</sequence>
<evidence type="ECO:0000313" key="1">
    <source>
        <dbReference type="EMBL" id="GAA5524374.1"/>
    </source>
</evidence>
<accession>A0ABP9WMD0</accession>
<reference evidence="1 2" key="1">
    <citation type="submission" date="2024-02" db="EMBL/GenBank/DDBJ databases">
        <title>Microbulbifer aestuariivivens NBRC 112533.</title>
        <authorList>
            <person name="Ichikawa N."/>
            <person name="Katano-Makiyama Y."/>
            <person name="Hidaka K."/>
        </authorList>
    </citation>
    <scope>NUCLEOTIDE SEQUENCE [LARGE SCALE GENOMIC DNA]</scope>
    <source>
        <strain evidence="1 2">NBRC 112533</strain>
    </source>
</reference>
<dbReference type="EMBL" id="BAABRT010000005">
    <property type="protein sequence ID" value="GAA5524374.1"/>
    <property type="molecule type" value="Genomic_DNA"/>
</dbReference>
<keyword evidence="2" id="KW-1185">Reference proteome</keyword>
<evidence type="ECO:0008006" key="3">
    <source>
        <dbReference type="Google" id="ProtNLM"/>
    </source>
</evidence>
<organism evidence="1 2">
    <name type="scientific">Microbulbifer aestuariivivens</name>
    <dbReference type="NCBI Taxonomy" id="1908308"/>
    <lineage>
        <taxon>Bacteria</taxon>
        <taxon>Pseudomonadati</taxon>
        <taxon>Pseudomonadota</taxon>
        <taxon>Gammaproteobacteria</taxon>
        <taxon>Cellvibrionales</taxon>
        <taxon>Microbulbiferaceae</taxon>
        <taxon>Microbulbifer</taxon>
    </lineage>
</organism>
<evidence type="ECO:0000313" key="2">
    <source>
        <dbReference type="Proteomes" id="UP001408594"/>
    </source>
</evidence>
<comment type="caution">
    <text evidence="1">The sequence shown here is derived from an EMBL/GenBank/DDBJ whole genome shotgun (WGS) entry which is preliminary data.</text>
</comment>
<gene>
    <name evidence="1" type="ORF">Maes01_00931</name>
</gene>
<dbReference type="RefSeq" id="WP_345549298.1">
    <property type="nucleotide sequence ID" value="NZ_BAABRT010000005.1"/>
</dbReference>
<dbReference type="Proteomes" id="UP001408594">
    <property type="component" value="Unassembled WGS sequence"/>
</dbReference>
<protein>
    <recommendedName>
        <fullName evidence="3">PilZ domain-containing protein</fullName>
    </recommendedName>
</protein>
<name>A0ABP9WMD0_9GAMM</name>